<dbReference type="HAMAP" id="MF_01974">
    <property type="entry name" value="MetAP_1"/>
    <property type="match status" value="1"/>
</dbReference>
<feature type="domain" description="Peptidase M24" evidence="8">
    <location>
        <begin position="12"/>
        <end position="239"/>
    </location>
</feature>
<organism evidence="9 10">
    <name type="scientific">Candidatus Faecenecus gallistercoris</name>
    <dbReference type="NCBI Taxonomy" id="2840793"/>
    <lineage>
        <taxon>Bacteria</taxon>
        <taxon>Bacillati</taxon>
        <taxon>Bacillota</taxon>
        <taxon>Bacillota incertae sedis</taxon>
        <taxon>Candidatus Faecenecus</taxon>
    </lineage>
</organism>
<comment type="similarity">
    <text evidence="6">Belongs to the peptidase M24A family. Methionine aminopeptidase type 1 subfamily.</text>
</comment>
<dbReference type="SUPFAM" id="SSF55920">
    <property type="entry name" value="Creatinase/aminopeptidase"/>
    <property type="match status" value="1"/>
</dbReference>
<dbReference type="InterPro" id="IPR000994">
    <property type="entry name" value="Pept_M24"/>
</dbReference>
<evidence type="ECO:0000256" key="3">
    <source>
        <dbReference type="ARBA" id="ARBA00022670"/>
    </source>
</evidence>
<dbReference type="PRINTS" id="PR00599">
    <property type="entry name" value="MAPEPTIDASE"/>
</dbReference>
<dbReference type="NCBIfam" id="TIGR00500">
    <property type="entry name" value="met_pdase_I"/>
    <property type="match status" value="1"/>
</dbReference>
<dbReference type="GO" id="GO:0004239">
    <property type="term" value="F:initiator methionyl aminopeptidase activity"/>
    <property type="evidence" value="ECO:0007669"/>
    <property type="project" value="UniProtKB-UniRule"/>
</dbReference>
<feature type="binding site" evidence="6">
    <location>
        <position position="175"/>
    </location>
    <ligand>
        <name>substrate</name>
    </ligand>
</feature>
<evidence type="ECO:0000256" key="4">
    <source>
        <dbReference type="ARBA" id="ARBA00022723"/>
    </source>
</evidence>
<feature type="binding site" evidence="6">
    <location>
        <position position="105"/>
    </location>
    <ligand>
        <name>a divalent metal cation</name>
        <dbReference type="ChEBI" id="CHEBI:60240"/>
        <label>1</label>
    </ligand>
</feature>
<evidence type="ECO:0000256" key="6">
    <source>
        <dbReference type="HAMAP-Rule" id="MF_01974"/>
    </source>
</evidence>
<dbReference type="PANTHER" id="PTHR43330:SF17">
    <property type="entry name" value="METHIONINE AMINOPEPTIDASE"/>
    <property type="match status" value="1"/>
</dbReference>
<proteinExistence type="inferred from homology"/>
<dbReference type="GO" id="GO:0006508">
    <property type="term" value="P:proteolysis"/>
    <property type="evidence" value="ECO:0007669"/>
    <property type="project" value="UniProtKB-KW"/>
</dbReference>
<dbReference type="GO" id="GO:0070006">
    <property type="term" value="F:metalloaminopeptidase activity"/>
    <property type="evidence" value="ECO:0007669"/>
    <property type="project" value="UniProtKB-UniRule"/>
</dbReference>
<comment type="caution">
    <text evidence="9">The sequence shown here is derived from an EMBL/GenBank/DDBJ whole genome shotgun (WGS) entry which is preliminary data.</text>
</comment>
<comment type="function">
    <text evidence="1 6">Removes the N-terminal methionine from nascent proteins. The N-terminal methionine is often cleaved when the second residue in the primary sequence is small and uncharged (Met-Ala-, Cys, Gly, Pro, Ser, Thr, or Val). Requires deformylation of the N(alpha)-formylated initiator methionine before it can be hydrolyzed.</text>
</comment>
<sequence length="250" mass="27910">MITIKSEREIALMREAGMMVSKTHQYLKPFIKEGITTKELDRLAEEFIRKMGGVPSCKGYEGFPATLCTSVNDEVVHGIPSKRKLKNGDIITIDMVIGYKGYQGDAAWTYAVGDVSDDKKYLMEHTERALYEGVKMVKPGNHIGDISNAVEKYARAHHLGVVRELCGHGIGTDMHEDPEVPNFGHPGEGPRLREGMVICIEPMLNYGTARVYQLDDGWTVKTDDGKPSAHYEHTVLVTKDGYEILTPRLD</sequence>
<comment type="subunit">
    <text evidence="6">Monomer.</text>
</comment>
<feature type="binding site" evidence="6">
    <location>
        <position position="232"/>
    </location>
    <ligand>
        <name>a divalent metal cation</name>
        <dbReference type="ChEBI" id="CHEBI:60240"/>
        <label>2</label>
        <note>catalytic</note>
    </ligand>
</feature>
<accession>A0A9D1CKE9</accession>
<feature type="binding site" evidence="6">
    <location>
        <position position="105"/>
    </location>
    <ligand>
        <name>a divalent metal cation</name>
        <dbReference type="ChEBI" id="CHEBI:60240"/>
        <label>2</label>
        <note>catalytic</note>
    </ligand>
</feature>
<feature type="binding site" evidence="6">
    <location>
        <position position="168"/>
    </location>
    <ligand>
        <name>a divalent metal cation</name>
        <dbReference type="ChEBI" id="CHEBI:60240"/>
        <label>2</label>
        <note>catalytic</note>
    </ligand>
</feature>
<dbReference type="EMBL" id="DVFU01000107">
    <property type="protein sequence ID" value="HIQ65166.1"/>
    <property type="molecule type" value="Genomic_DNA"/>
</dbReference>
<evidence type="ECO:0000259" key="8">
    <source>
        <dbReference type="Pfam" id="PF00557"/>
    </source>
</evidence>
<comment type="cofactor">
    <cofactor evidence="6">
        <name>Co(2+)</name>
        <dbReference type="ChEBI" id="CHEBI:48828"/>
    </cofactor>
    <cofactor evidence="6">
        <name>Zn(2+)</name>
        <dbReference type="ChEBI" id="CHEBI:29105"/>
    </cofactor>
    <cofactor evidence="6">
        <name>Mn(2+)</name>
        <dbReference type="ChEBI" id="CHEBI:29035"/>
    </cofactor>
    <cofactor evidence="6">
        <name>Fe(2+)</name>
        <dbReference type="ChEBI" id="CHEBI:29033"/>
    </cofactor>
    <text evidence="6">Binds 2 divalent metal cations per subunit. Has a high-affinity and a low affinity metal-binding site. The true nature of the physiological cofactor is under debate. The enzyme is active with cobalt, zinc, manganese or divalent iron ions. Most likely, methionine aminopeptidases function as mononuclear Fe(2+)-metalloproteases under physiological conditions, and the catalytically relevant metal-binding site has been assigned to the histidine-containing high-affinity site.</text>
</comment>
<feature type="binding site" evidence="6">
    <location>
        <position position="201"/>
    </location>
    <ligand>
        <name>a divalent metal cation</name>
        <dbReference type="ChEBI" id="CHEBI:60240"/>
        <label>2</label>
        <note>catalytic</note>
    </ligand>
</feature>
<name>A0A9D1CKE9_9FIRM</name>
<dbReference type="CDD" id="cd01086">
    <property type="entry name" value="MetAP1"/>
    <property type="match status" value="1"/>
</dbReference>
<evidence type="ECO:0000256" key="7">
    <source>
        <dbReference type="RuleBase" id="RU003653"/>
    </source>
</evidence>
<keyword evidence="5 6" id="KW-0378">Hydrolase</keyword>
<comment type="catalytic activity">
    <reaction evidence="6 7">
        <text>Release of N-terminal amino acids, preferentially methionine, from peptides and arylamides.</text>
        <dbReference type="EC" id="3.4.11.18"/>
    </reaction>
</comment>
<dbReference type="GO" id="GO:0046872">
    <property type="term" value="F:metal ion binding"/>
    <property type="evidence" value="ECO:0007669"/>
    <property type="project" value="UniProtKB-UniRule"/>
</dbReference>
<gene>
    <name evidence="6 9" type="primary">map</name>
    <name evidence="9" type="ORF">IAC85_05450</name>
</gene>
<keyword evidence="3 6" id="KW-0645">Protease</keyword>
<keyword evidence="2 6" id="KW-0031">Aminopeptidase</keyword>
<reference evidence="9" key="2">
    <citation type="journal article" date="2021" name="PeerJ">
        <title>Extensive microbial diversity within the chicken gut microbiome revealed by metagenomics and culture.</title>
        <authorList>
            <person name="Gilroy R."/>
            <person name="Ravi A."/>
            <person name="Getino M."/>
            <person name="Pursley I."/>
            <person name="Horton D.L."/>
            <person name="Alikhan N.F."/>
            <person name="Baker D."/>
            <person name="Gharbi K."/>
            <person name="Hall N."/>
            <person name="Watson M."/>
            <person name="Adriaenssens E.M."/>
            <person name="Foster-Nyarko E."/>
            <person name="Jarju S."/>
            <person name="Secka A."/>
            <person name="Antonio M."/>
            <person name="Oren A."/>
            <person name="Chaudhuri R.R."/>
            <person name="La Ragione R."/>
            <person name="Hildebrand F."/>
            <person name="Pallen M.J."/>
        </authorList>
    </citation>
    <scope>NUCLEOTIDE SEQUENCE</scope>
    <source>
        <strain evidence="9">CHK165-10780</strain>
    </source>
</reference>
<keyword evidence="4 6" id="KW-0479">Metal-binding</keyword>
<dbReference type="InterPro" id="IPR001714">
    <property type="entry name" value="Pept_M24_MAP"/>
</dbReference>
<dbReference type="Pfam" id="PF00557">
    <property type="entry name" value="Peptidase_M24"/>
    <property type="match status" value="1"/>
</dbReference>
<dbReference type="InterPro" id="IPR002467">
    <property type="entry name" value="Pept_M24A_MAP1"/>
</dbReference>
<dbReference type="PANTHER" id="PTHR43330">
    <property type="entry name" value="METHIONINE AMINOPEPTIDASE"/>
    <property type="match status" value="1"/>
</dbReference>
<dbReference type="InterPro" id="IPR036005">
    <property type="entry name" value="Creatinase/aminopeptidase-like"/>
</dbReference>
<dbReference type="GO" id="GO:0005829">
    <property type="term" value="C:cytosol"/>
    <property type="evidence" value="ECO:0007669"/>
    <property type="project" value="TreeGrafter"/>
</dbReference>
<feature type="binding site" evidence="6">
    <location>
        <position position="232"/>
    </location>
    <ligand>
        <name>a divalent metal cation</name>
        <dbReference type="ChEBI" id="CHEBI:60240"/>
        <label>1</label>
    </ligand>
</feature>
<dbReference type="Gene3D" id="3.90.230.10">
    <property type="entry name" value="Creatinase/methionine aminopeptidase superfamily"/>
    <property type="match status" value="1"/>
</dbReference>
<evidence type="ECO:0000256" key="1">
    <source>
        <dbReference type="ARBA" id="ARBA00002521"/>
    </source>
</evidence>
<evidence type="ECO:0000256" key="5">
    <source>
        <dbReference type="ARBA" id="ARBA00022801"/>
    </source>
</evidence>
<evidence type="ECO:0000313" key="10">
    <source>
        <dbReference type="Proteomes" id="UP000886725"/>
    </source>
</evidence>
<dbReference type="Proteomes" id="UP000886725">
    <property type="component" value="Unassembled WGS sequence"/>
</dbReference>
<dbReference type="EC" id="3.4.11.18" evidence="6 7"/>
<evidence type="ECO:0000256" key="2">
    <source>
        <dbReference type="ARBA" id="ARBA00022438"/>
    </source>
</evidence>
<feature type="binding site" evidence="6">
    <location>
        <position position="77"/>
    </location>
    <ligand>
        <name>substrate</name>
    </ligand>
</feature>
<protein>
    <recommendedName>
        <fullName evidence="6 7">Methionine aminopeptidase</fullName>
        <shortName evidence="6">MAP</shortName>
        <shortName evidence="6">MetAP</shortName>
        <ecNumber evidence="6 7">3.4.11.18</ecNumber>
    </recommendedName>
    <alternativeName>
        <fullName evidence="6">Peptidase M</fullName>
    </alternativeName>
</protein>
<evidence type="ECO:0000313" key="9">
    <source>
        <dbReference type="EMBL" id="HIQ65166.1"/>
    </source>
</evidence>
<reference evidence="9" key="1">
    <citation type="submission" date="2020-10" db="EMBL/GenBank/DDBJ databases">
        <authorList>
            <person name="Gilroy R."/>
        </authorList>
    </citation>
    <scope>NUCLEOTIDE SEQUENCE</scope>
    <source>
        <strain evidence="9">CHK165-10780</strain>
    </source>
</reference>
<dbReference type="AlphaFoldDB" id="A0A9D1CKE9"/>
<feature type="binding site" evidence="6">
    <location>
        <position position="94"/>
    </location>
    <ligand>
        <name>a divalent metal cation</name>
        <dbReference type="ChEBI" id="CHEBI:60240"/>
        <label>1</label>
    </ligand>
</feature>